<accession>A0A011NTR6</accession>
<dbReference type="Proteomes" id="UP000020218">
    <property type="component" value="Unassembled WGS sequence"/>
</dbReference>
<evidence type="ECO:0000313" key="3">
    <source>
        <dbReference type="Proteomes" id="UP000020218"/>
    </source>
</evidence>
<feature type="region of interest" description="Disordered" evidence="1">
    <location>
        <begin position="306"/>
        <end position="345"/>
    </location>
</feature>
<comment type="caution">
    <text evidence="2">The sequence shown here is derived from an EMBL/GenBank/DDBJ whole genome shotgun (WGS) entry which is preliminary data.</text>
</comment>
<gene>
    <name evidence="2" type="ORF">AW08_01529</name>
</gene>
<organism evidence="2 3">
    <name type="scientific">Candidatus Accumulibacter adjunctus</name>
    <dbReference type="NCBI Taxonomy" id="1454001"/>
    <lineage>
        <taxon>Bacteria</taxon>
        <taxon>Pseudomonadati</taxon>
        <taxon>Pseudomonadota</taxon>
        <taxon>Betaproteobacteria</taxon>
        <taxon>Candidatus Accumulibacter</taxon>
    </lineage>
</organism>
<protein>
    <submittedName>
        <fullName evidence="2">Uncharacterized protein</fullName>
    </submittedName>
</protein>
<sequence>MAQTGASGTSIGRLRLRSGGRDTLGASLCAEAMLATVDLQPPALSPTAVLLIRTLRDPLPGSISLRRFAAVPPRWQAAVTGALDQAAQRAVRPALGAVPAGAEAVLFADRAELLACLAHDWLAGVAAARWWWQALFNRQDLHRAVSRAWSESPEFVPAMFERLAREGVAVGFVQALDAPVAEAMLEALVLAHGLGSLRAALVRAKRPAGAAASLSGNGGRERDIDQAPAITMARAGATTSPVPVPPAPAPPLIAHRVPEAFASPLSFRQRALLAVALSLARAPAEARSTGFAVAIALWLRAVDEADTSGPQVRRAARGEPGWAWQPQAANQGAADAGEGPSATGKSVTVAAFRSAPHSEAVLPRLDAGQEDSAAPPSPLASHDSTGLRRAPHDAVAPTAPPPITLTNLAPVTIQPSALVPAGDQARSPVPIDSAFVADSAAVASPFDDAQTTAFEGRVVATEFGGLFCLINAALALGLYGDFTMPAERGIDLSPWDFLALAGEHLAGAEFRGDPAWPLLAQLAGRTEGEAPGAHFAPPPEWRMPAAWLTPFADWRGLWRRQNDAARLRVLHPAGFVLVDVTRDGSPVEEQIHQELRPYREELRFRLRARGEQPPAEDVSPFDRWCGWLLPYLGRRLALAMGLRNVRRAARLLLRQPARIEVSAARVDIHLRLADLPISVRLAGLDRDPGWVPAAGRFLAFHYD</sequence>
<reference evidence="2" key="1">
    <citation type="submission" date="2014-02" db="EMBL/GenBank/DDBJ databases">
        <title>Expanding our view of genomic diversity in Candidatus Accumulibacter clades.</title>
        <authorList>
            <person name="Skennerton C.T."/>
            <person name="Barr J.J."/>
            <person name="Slater F.R."/>
            <person name="Bond P.L."/>
            <person name="Tyson G.W."/>
        </authorList>
    </citation>
    <scope>NUCLEOTIDE SEQUENCE [LARGE SCALE GENOMIC DNA]</scope>
</reference>
<dbReference type="EMBL" id="JFAX01000007">
    <property type="protein sequence ID" value="EXI67925.1"/>
    <property type="molecule type" value="Genomic_DNA"/>
</dbReference>
<dbReference type="STRING" id="1454001.AW08_01529"/>
<dbReference type="PATRIC" id="fig|1454001.3.peg.1606"/>
<evidence type="ECO:0000313" key="2">
    <source>
        <dbReference type="EMBL" id="EXI67925.1"/>
    </source>
</evidence>
<evidence type="ECO:0000256" key="1">
    <source>
        <dbReference type="SAM" id="MobiDB-lite"/>
    </source>
</evidence>
<proteinExistence type="predicted"/>
<name>A0A011NTR6_9PROT</name>
<feature type="region of interest" description="Disordered" evidence="1">
    <location>
        <begin position="367"/>
        <end position="399"/>
    </location>
</feature>
<keyword evidence="3" id="KW-1185">Reference proteome</keyword>
<dbReference type="AlphaFoldDB" id="A0A011NTR6"/>